<protein>
    <submittedName>
        <fullName evidence="1">Uncharacterized protein</fullName>
    </submittedName>
</protein>
<dbReference type="SUPFAM" id="SSF53448">
    <property type="entry name" value="Nucleotide-diphospho-sugar transferases"/>
    <property type="match status" value="1"/>
</dbReference>
<comment type="caution">
    <text evidence="1">The sequence shown here is derived from an EMBL/GenBank/DDBJ whole genome shotgun (WGS) entry which is preliminary data.</text>
</comment>
<dbReference type="Gene3D" id="3.90.550.10">
    <property type="entry name" value="Spore Coat Polysaccharide Biosynthesis Protein SpsA, Chain A"/>
    <property type="match status" value="1"/>
</dbReference>
<evidence type="ECO:0000313" key="2">
    <source>
        <dbReference type="Proteomes" id="UP001190700"/>
    </source>
</evidence>
<accession>A0AAE0G5I4</accession>
<reference evidence="1 2" key="1">
    <citation type="journal article" date="2015" name="Genome Biol. Evol.">
        <title>Comparative Genomics of a Bacterivorous Green Alga Reveals Evolutionary Causalities and Consequences of Phago-Mixotrophic Mode of Nutrition.</title>
        <authorList>
            <person name="Burns J.A."/>
            <person name="Paasch A."/>
            <person name="Narechania A."/>
            <person name="Kim E."/>
        </authorList>
    </citation>
    <scope>NUCLEOTIDE SEQUENCE [LARGE SCALE GENOMIC DNA]</scope>
    <source>
        <strain evidence="1 2">PLY_AMNH</strain>
    </source>
</reference>
<dbReference type="AlphaFoldDB" id="A0AAE0G5I4"/>
<sequence length="193" mass="20282">MVRCVAGVSSGTAEAGSALRDGVSSGTAGWSALRGDFPKCLQSGARVGFTSFPVWAAYSPVKNSPAEARAKVAAGTPSHSACAGELDIYNANCQVLRMLGADVAEAEEVTYNGLKLHQGPRVAWSPSFAVAFSQMEAKIVDAEQIHISLKSVLVLEGPDIKLESLNLDGSLVIKARSNPMARSPNWHFQHASA</sequence>
<evidence type="ECO:0000313" key="1">
    <source>
        <dbReference type="EMBL" id="KAK3272005.1"/>
    </source>
</evidence>
<proteinExistence type="predicted"/>
<dbReference type="EMBL" id="LGRX02009219">
    <property type="protein sequence ID" value="KAK3272005.1"/>
    <property type="molecule type" value="Genomic_DNA"/>
</dbReference>
<organism evidence="1 2">
    <name type="scientific">Cymbomonas tetramitiformis</name>
    <dbReference type="NCBI Taxonomy" id="36881"/>
    <lineage>
        <taxon>Eukaryota</taxon>
        <taxon>Viridiplantae</taxon>
        <taxon>Chlorophyta</taxon>
        <taxon>Pyramimonadophyceae</taxon>
        <taxon>Pyramimonadales</taxon>
        <taxon>Pyramimonadaceae</taxon>
        <taxon>Cymbomonas</taxon>
    </lineage>
</organism>
<dbReference type="InterPro" id="IPR029044">
    <property type="entry name" value="Nucleotide-diphossugar_trans"/>
</dbReference>
<dbReference type="Proteomes" id="UP001190700">
    <property type="component" value="Unassembled WGS sequence"/>
</dbReference>
<gene>
    <name evidence="1" type="ORF">CYMTET_19672</name>
</gene>
<keyword evidence="2" id="KW-1185">Reference proteome</keyword>
<name>A0AAE0G5I4_9CHLO</name>
<dbReference type="Gene3D" id="2.160.10.30">
    <property type="match status" value="1"/>
</dbReference>